<dbReference type="EMBL" id="JAMC01000002">
    <property type="protein sequence ID" value="KEJ90337.1"/>
    <property type="molecule type" value="Genomic_DNA"/>
</dbReference>
<dbReference type="Proteomes" id="UP000027734">
    <property type="component" value="Unassembled WGS sequence"/>
</dbReference>
<dbReference type="GO" id="GO:0050918">
    <property type="term" value="P:positive chemotaxis"/>
    <property type="evidence" value="ECO:0007669"/>
    <property type="project" value="TreeGrafter"/>
</dbReference>
<dbReference type="eggNOG" id="COG1868">
    <property type="taxonomic scope" value="Bacteria"/>
</dbReference>
<feature type="compositionally biased region" description="Basic and acidic residues" evidence="1">
    <location>
        <begin position="293"/>
        <end position="306"/>
    </location>
</feature>
<reference evidence="3 4" key="1">
    <citation type="submission" date="2014-01" db="EMBL/GenBank/DDBJ databases">
        <title>Sulfitobacter donghicola JCM 14565 Genome Sequencing.</title>
        <authorList>
            <person name="Lai Q."/>
            <person name="Hong Z."/>
        </authorList>
    </citation>
    <scope>NUCLEOTIDE SEQUENCE [LARGE SCALE GENOMIC DNA]</scope>
    <source>
        <strain evidence="3 4">JCM 14565</strain>
    </source>
</reference>
<dbReference type="PANTHER" id="PTHR30034:SF6">
    <property type="entry name" value="YOP PROTEINS TRANSLOCATION PROTEIN Q"/>
    <property type="match status" value="1"/>
</dbReference>
<evidence type="ECO:0000256" key="1">
    <source>
        <dbReference type="SAM" id="MobiDB-lite"/>
    </source>
</evidence>
<dbReference type="STRING" id="1300350.Z948_358"/>
<dbReference type="PANTHER" id="PTHR30034">
    <property type="entry name" value="FLAGELLAR MOTOR SWITCH PROTEIN FLIM"/>
    <property type="match status" value="1"/>
</dbReference>
<dbReference type="GO" id="GO:0071978">
    <property type="term" value="P:bacterial-type flagellum-dependent swarming motility"/>
    <property type="evidence" value="ECO:0007669"/>
    <property type="project" value="TreeGrafter"/>
</dbReference>
<evidence type="ECO:0000259" key="2">
    <source>
        <dbReference type="Pfam" id="PF01052"/>
    </source>
</evidence>
<feature type="domain" description="Flagellar motor switch protein FliN-like C-terminal" evidence="2">
    <location>
        <begin position="224"/>
        <end position="289"/>
    </location>
</feature>
<feature type="region of interest" description="Disordered" evidence="1">
    <location>
        <begin position="289"/>
        <end position="384"/>
    </location>
</feature>
<name>A0A073IY71_9RHOB</name>
<evidence type="ECO:0000313" key="3">
    <source>
        <dbReference type="EMBL" id="KEJ90337.1"/>
    </source>
</evidence>
<dbReference type="InterPro" id="IPR036429">
    <property type="entry name" value="SpoA-like_sf"/>
</dbReference>
<sequence>MTSLVHRKARTGREIQAARSMSLARALRVTAAKQADRQMGLAASAIGVTRETVGAEDISDCLKDDWLVLLMDGEGGQVGAVLFDPSCVTGLIQQQTMGKVIKAAEEEEARRHTATDAALCAPLAEALLRNAAGLPDDQEDCELLAGYRFGVWAQEVRQATMALEAPSFEVVEMVLDLAAGARTGKVTLILPEPLRAPIPQIDEVEAVDDEIPEVGQTLVDNTMALHADLTVALARLSYSIQQVSGFKVGDVLDLNISTMTQALVIDANGRAICRGTLGQVDGVRAVQVQHQKGMRDAEPRRRASDREDLDLPDVTAPQPSQQPPPVQEDRRAPPEVESLPAASDIDIFGDIKDLPEMPDMEEAAQAADDLVRDWGAEGAENEVS</sequence>
<dbReference type="InterPro" id="IPR001543">
    <property type="entry name" value="FliN-like_C"/>
</dbReference>
<evidence type="ECO:0000313" key="4">
    <source>
        <dbReference type="Proteomes" id="UP000027734"/>
    </source>
</evidence>
<dbReference type="Pfam" id="PF01052">
    <property type="entry name" value="FliMN_C"/>
    <property type="match status" value="1"/>
</dbReference>
<proteinExistence type="predicted"/>
<comment type="caution">
    <text evidence="3">The sequence shown here is derived from an EMBL/GenBank/DDBJ whole genome shotgun (WGS) entry which is preliminary data.</text>
</comment>
<accession>A0A073IY71</accession>
<keyword evidence="4" id="KW-1185">Reference proteome</keyword>
<dbReference type="SUPFAM" id="SSF101801">
    <property type="entry name" value="Surface presentation of antigens (SPOA)"/>
    <property type="match status" value="1"/>
</dbReference>
<gene>
    <name evidence="3" type="ORF">DSW25_08260</name>
</gene>
<protein>
    <recommendedName>
        <fullName evidence="2">Flagellar motor switch protein FliN-like C-terminal domain-containing protein</fullName>
    </recommendedName>
</protein>
<dbReference type="Gene3D" id="2.30.330.10">
    <property type="entry name" value="SpoA-like"/>
    <property type="match status" value="1"/>
</dbReference>
<dbReference type="AlphaFoldDB" id="A0A073IY71"/>
<organism evidence="3 4">
    <name type="scientific">Sulfitobacter donghicola DSW-25 = KCTC 12864 = JCM 14565</name>
    <dbReference type="NCBI Taxonomy" id="1300350"/>
    <lineage>
        <taxon>Bacteria</taxon>
        <taxon>Pseudomonadati</taxon>
        <taxon>Pseudomonadota</taxon>
        <taxon>Alphaproteobacteria</taxon>
        <taxon>Rhodobacterales</taxon>
        <taxon>Roseobacteraceae</taxon>
        <taxon>Sulfitobacter</taxon>
    </lineage>
</organism>